<evidence type="ECO:0000256" key="5">
    <source>
        <dbReference type="ARBA" id="ARBA00022777"/>
    </source>
</evidence>
<sequence>MSYCISPKCPKPADPQNAHNLVCRHCGSQLLLQGRYRVKQLLGEGRFGKTYEVDDRGTAKVLKVLLLNDPKALALLQQEARVLSQLLHPGIPKVEPDGYFTFFPKDRHQPLHCLVMEKIEGINLEEWQHQQNQALSQAQALSWLKQLVEILHQVHQQLYCHRDIKPSNIMLTRNGQLVLIDFGSAREVSHTSLVRVSSERDVISVTSPGYTPLEQANGKAVPQSDFFALGRTFVYLLTDKSPNDFPEDPRTGELLWQHRAPQVSKSVTDLIDDLMAPLPSNRPHNAQVILQRIAAIDHTWQPPHVPKQQPEFTDSLVSLRLEAFLRQHRGSSTGVKRVLTKVAKFKSSILIGSIVLSLGLAGTQVYGDLASLLSERFPVLSNQQWWPIKK</sequence>
<comment type="catalytic activity">
    <reaction evidence="7">
        <text>L-threonyl-[protein] + ATP = O-phospho-L-threonyl-[protein] + ADP + H(+)</text>
        <dbReference type="Rhea" id="RHEA:46608"/>
        <dbReference type="Rhea" id="RHEA-COMP:11060"/>
        <dbReference type="Rhea" id="RHEA-COMP:11605"/>
        <dbReference type="ChEBI" id="CHEBI:15378"/>
        <dbReference type="ChEBI" id="CHEBI:30013"/>
        <dbReference type="ChEBI" id="CHEBI:30616"/>
        <dbReference type="ChEBI" id="CHEBI:61977"/>
        <dbReference type="ChEBI" id="CHEBI:456216"/>
        <dbReference type="EC" id="2.7.11.1"/>
    </reaction>
</comment>
<dbReference type="GO" id="GO:0004674">
    <property type="term" value="F:protein serine/threonine kinase activity"/>
    <property type="evidence" value="ECO:0007669"/>
    <property type="project" value="UniProtKB-KW"/>
</dbReference>
<keyword evidence="3" id="KW-0808">Transferase</keyword>
<dbReference type="SUPFAM" id="SSF56112">
    <property type="entry name" value="Protein kinase-like (PK-like)"/>
    <property type="match status" value="1"/>
</dbReference>
<dbReference type="SMART" id="SM00220">
    <property type="entry name" value="S_TKc"/>
    <property type="match status" value="1"/>
</dbReference>
<evidence type="ECO:0000256" key="6">
    <source>
        <dbReference type="ARBA" id="ARBA00022840"/>
    </source>
</evidence>
<keyword evidence="5 10" id="KW-0418">Kinase</keyword>
<evidence type="ECO:0000256" key="7">
    <source>
        <dbReference type="ARBA" id="ARBA00047899"/>
    </source>
</evidence>
<proteinExistence type="predicted"/>
<dbReference type="Gene3D" id="3.30.200.20">
    <property type="entry name" value="Phosphorylase Kinase, domain 1"/>
    <property type="match status" value="1"/>
</dbReference>
<dbReference type="PROSITE" id="PS00108">
    <property type="entry name" value="PROTEIN_KINASE_ST"/>
    <property type="match status" value="1"/>
</dbReference>
<dbReference type="NCBIfam" id="NF045510">
    <property type="entry name" value="4Cys_prefix_kin"/>
    <property type="match status" value="1"/>
</dbReference>
<accession>A0A951PQC9</accession>
<protein>
    <recommendedName>
        <fullName evidence="1">non-specific serine/threonine protein kinase</fullName>
        <ecNumber evidence="1">2.7.11.1</ecNumber>
    </recommendedName>
</protein>
<evidence type="ECO:0000313" key="11">
    <source>
        <dbReference type="Proteomes" id="UP000753908"/>
    </source>
</evidence>
<comment type="caution">
    <text evidence="10">The sequence shown here is derived from an EMBL/GenBank/DDBJ whole genome shotgun (WGS) entry which is preliminary data.</text>
</comment>
<dbReference type="Gene3D" id="1.10.510.10">
    <property type="entry name" value="Transferase(Phosphotransferase) domain 1"/>
    <property type="match status" value="1"/>
</dbReference>
<evidence type="ECO:0000259" key="9">
    <source>
        <dbReference type="PROSITE" id="PS50011"/>
    </source>
</evidence>
<evidence type="ECO:0000256" key="1">
    <source>
        <dbReference type="ARBA" id="ARBA00012513"/>
    </source>
</evidence>
<dbReference type="Pfam" id="PF00069">
    <property type="entry name" value="Pkinase"/>
    <property type="match status" value="1"/>
</dbReference>
<reference evidence="10" key="2">
    <citation type="journal article" date="2022" name="Microbiol. Resour. Announc.">
        <title>Metagenome Sequencing to Explore Phylogenomics of Terrestrial Cyanobacteria.</title>
        <authorList>
            <person name="Ward R.D."/>
            <person name="Stajich J.E."/>
            <person name="Johansen J.R."/>
            <person name="Huntemann M."/>
            <person name="Clum A."/>
            <person name="Foster B."/>
            <person name="Foster B."/>
            <person name="Roux S."/>
            <person name="Palaniappan K."/>
            <person name="Varghese N."/>
            <person name="Mukherjee S."/>
            <person name="Reddy T.B.K."/>
            <person name="Daum C."/>
            <person name="Copeland A."/>
            <person name="Chen I.A."/>
            <person name="Ivanova N.N."/>
            <person name="Kyrpides N.C."/>
            <person name="Shapiro N."/>
            <person name="Eloe-Fadrosh E.A."/>
            <person name="Pietrasiak N."/>
        </authorList>
    </citation>
    <scope>NUCLEOTIDE SEQUENCE</scope>
    <source>
        <strain evidence="10">CPER-KK1</strain>
    </source>
</reference>
<dbReference type="GO" id="GO:0005524">
    <property type="term" value="F:ATP binding"/>
    <property type="evidence" value="ECO:0007669"/>
    <property type="project" value="UniProtKB-KW"/>
</dbReference>
<name>A0A951PQC9_9CYAN</name>
<gene>
    <name evidence="10" type="ORF">KME25_26225</name>
</gene>
<keyword evidence="6" id="KW-0067">ATP-binding</keyword>
<evidence type="ECO:0000256" key="4">
    <source>
        <dbReference type="ARBA" id="ARBA00022741"/>
    </source>
</evidence>
<keyword evidence="2 10" id="KW-0723">Serine/threonine-protein kinase</keyword>
<dbReference type="InterPro" id="IPR008271">
    <property type="entry name" value="Ser/Thr_kinase_AS"/>
</dbReference>
<dbReference type="InterPro" id="IPR000719">
    <property type="entry name" value="Prot_kinase_dom"/>
</dbReference>
<dbReference type="PANTHER" id="PTHR24363:SF0">
    <property type="entry name" value="SERINE_THREONINE KINASE LIKE DOMAIN CONTAINING 1"/>
    <property type="match status" value="1"/>
</dbReference>
<evidence type="ECO:0000256" key="3">
    <source>
        <dbReference type="ARBA" id="ARBA00022679"/>
    </source>
</evidence>
<feature type="domain" description="Protein kinase" evidence="9">
    <location>
        <begin position="36"/>
        <end position="301"/>
    </location>
</feature>
<evidence type="ECO:0000256" key="8">
    <source>
        <dbReference type="ARBA" id="ARBA00048679"/>
    </source>
</evidence>
<dbReference type="PROSITE" id="PS50011">
    <property type="entry name" value="PROTEIN_KINASE_DOM"/>
    <property type="match status" value="1"/>
</dbReference>
<keyword evidence="4" id="KW-0547">Nucleotide-binding</keyword>
<dbReference type="CDD" id="cd14014">
    <property type="entry name" value="STKc_PknB_like"/>
    <property type="match status" value="1"/>
</dbReference>
<dbReference type="Proteomes" id="UP000753908">
    <property type="component" value="Unassembled WGS sequence"/>
</dbReference>
<evidence type="ECO:0000313" key="10">
    <source>
        <dbReference type="EMBL" id="MBW4547911.1"/>
    </source>
</evidence>
<dbReference type="EC" id="2.7.11.1" evidence="1"/>
<dbReference type="InterPro" id="IPR011009">
    <property type="entry name" value="Kinase-like_dom_sf"/>
</dbReference>
<comment type="catalytic activity">
    <reaction evidence="8">
        <text>L-seryl-[protein] + ATP = O-phospho-L-seryl-[protein] + ADP + H(+)</text>
        <dbReference type="Rhea" id="RHEA:17989"/>
        <dbReference type="Rhea" id="RHEA-COMP:9863"/>
        <dbReference type="Rhea" id="RHEA-COMP:11604"/>
        <dbReference type="ChEBI" id="CHEBI:15378"/>
        <dbReference type="ChEBI" id="CHEBI:29999"/>
        <dbReference type="ChEBI" id="CHEBI:30616"/>
        <dbReference type="ChEBI" id="CHEBI:83421"/>
        <dbReference type="ChEBI" id="CHEBI:456216"/>
        <dbReference type="EC" id="2.7.11.1"/>
    </reaction>
</comment>
<dbReference type="EMBL" id="JAHHIF010000051">
    <property type="protein sequence ID" value="MBW4547911.1"/>
    <property type="molecule type" value="Genomic_DNA"/>
</dbReference>
<dbReference type="PANTHER" id="PTHR24363">
    <property type="entry name" value="SERINE/THREONINE PROTEIN KINASE"/>
    <property type="match status" value="1"/>
</dbReference>
<reference evidence="10" key="1">
    <citation type="submission" date="2021-05" db="EMBL/GenBank/DDBJ databases">
        <authorList>
            <person name="Pietrasiak N."/>
            <person name="Ward R."/>
            <person name="Stajich J.E."/>
            <person name="Kurbessoian T."/>
        </authorList>
    </citation>
    <scope>NUCLEOTIDE SEQUENCE</scope>
    <source>
        <strain evidence="10">CPER-KK1</strain>
    </source>
</reference>
<organism evidence="10 11">
    <name type="scientific">Symplocastrum torsivum CPER-KK1</name>
    <dbReference type="NCBI Taxonomy" id="450513"/>
    <lineage>
        <taxon>Bacteria</taxon>
        <taxon>Bacillati</taxon>
        <taxon>Cyanobacteriota</taxon>
        <taxon>Cyanophyceae</taxon>
        <taxon>Oscillatoriophycideae</taxon>
        <taxon>Oscillatoriales</taxon>
        <taxon>Microcoleaceae</taxon>
        <taxon>Symplocastrum</taxon>
    </lineage>
</organism>
<dbReference type="AlphaFoldDB" id="A0A951PQC9"/>
<evidence type="ECO:0000256" key="2">
    <source>
        <dbReference type="ARBA" id="ARBA00022527"/>
    </source>
</evidence>